<keyword evidence="2" id="KW-1185">Reference proteome</keyword>
<evidence type="ECO:0000313" key="1">
    <source>
        <dbReference type="EMBL" id="MFC6906837.1"/>
    </source>
</evidence>
<protein>
    <submittedName>
        <fullName evidence="1">Heme-binding protein</fullName>
    </submittedName>
</protein>
<reference evidence="1 2" key="1">
    <citation type="journal article" date="2019" name="Int. J. Syst. Evol. Microbiol.">
        <title>The Global Catalogue of Microorganisms (GCM) 10K type strain sequencing project: providing services to taxonomists for standard genome sequencing and annotation.</title>
        <authorList>
            <consortium name="The Broad Institute Genomics Platform"/>
            <consortium name="The Broad Institute Genome Sequencing Center for Infectious Disease"/>
            <person name="Wu L."/>
            <person name="Ma J."/>
        </authorList>
    </citation>
    <scope>NUCLEOTIDE SEQUENCE [LARGE SCALE GENOMIC DNA]</scope>
    <source>
        <strain evidence="1 2">CGMCC 1.3240</strain>
    </source>
</reference>
<comment type="caution">
    <text evidence="1">The sequence shown here is derived from an EMBL/GenBank/DDBJ whole genome shotgun (WGS) entry which is preliminary data.</text>
</comment>
<dbReference type="PANTHER" id="PTHR34309">
    <property type="entry name" value="SLR1406 PROTEIN"/>
    <property type="match status" value="1"/>
</dbReference>
<evidence type="ECO:0000313" key="2">
    <source>
        <dbReference type="Proteomes" id="UP001596312"/>
    </source>
</evidence>
<sequence>MDEITLEDAKKMIAEAEEKAEEVGVPMCIAVTDAGANLLAFHRMETALLASITISQNKAYSSVAMKMPTDEIGEAAQPGEALYGIGNTNDGRIITFGGGFPIESNEEIIGAIGVSGGSPEEDMTVAQAGLEPIQ</sequence>
<accession>A0ABD5V5H3</accession>
<dbReference type="PANTHER" id="PTHR34309:SF1">
    <property type="entry name" value="PROTEIN GLCG"/>
    <property type="match status" value="1"/>
</dbReference>
<name>A0ABD5V5H3_9EURY</name>
<dbReference type="Gene3D" id="3.30.450.150">
    <property type="entry name" value="Haem-degrading domain"/>
    <property type="match status" value="1"/>
</dbReference>
<dbReference type="Pfam" id="PF03928">
    <property type="entry name" value="HbpS-like"/>
    <property type="match status" value="1"/>
</dbReference>
<dbReference type="EMBL" id="JBHSXQ010000006">
    <property type="protein sequence ID" value="MFC6906837.1"/>
    <property type="molecule type" value="Genomic_DNA"/>
</dbReference>
<dbReference type="Proteomes" id="UP001596312">
    <property type="component" value="Unassembled WGS sequence"/>
</dbReference>
<dbReference type="InterPro" id="IPR052517">
    <property type="entry name" value="GlcG_carb_metab_protein"/>
</dbReference>
<dbReference type="SUPFAM" id="SSF143744">
    <property type="entry name" value="GlcG-like"/>
    <property type="match status" value="1"/>
</dbReference>
<proteinExistence type="predicted"/>
<dbReference type="RefSeq" id="WP_340605421.1">
    <property type="nucleotide sequence ID" value="NZ_JBBMXV010000006.1"/>
</dbReference>
<gene>
    <name evidence="1" type="ORF">ACFQGH_16715</name>
</gene>
<dbReference type="InterPro" id="IPR005624">
    <property type="entry name" value="PduO/GlcC-like"/>
</dbReference>
<organism evidence="1 2">
    <name type="scientific">Halalkalicoccus tibetensis</name>
    <dbReference type="NCBI Taxonomy" id="175632"/>
    <lineage>
        <taxon>Archaea</taxon>
        <taxon>Methanobacteriati</taxon>
        <taxon>Methanobacteriota</taxon>
        <taxon>Stenosarchaea group</taxon>
        <taxon>Halobacteria</taxon>
        <taxon>Halobacteriales</taxon>
        <taxon>Halococcaceae</taxon>
        <taxon>Halalkalicoccus</taxon>
    </lineage>
</organism>
<dbReference type="InterPro" id="IPR038084">
    <property type="entry name" value="PduO/GlcC-like_sf"/>
</dbReference>
<dbReference type="AlphaFoldDB" id="A0ABD5V5H3"/>